<dbReference type="Proteomes" id="UP001053296">
    <property type="component" value="Chromosome"/>
</dbReference>
<sequence length="50" mass="5234">MKGAQERCCHGVCKGAEKGEGPDSGAGVRAFEEGPLEVQEGMYDKIYAGS</sequence>
<gene>
    <name evidence="1" type="ORF">PSDVSF_23200</name>
</gene>
<accession>A0ABN6ERR0</accession>
<dbReference type="EMBL" id="AP024485">
    <property type="protein sequence ID" value="BCS89078.1"/>
    <property type="molecule type" value="Genomic_DNA"/>
</dbReference>
<proteinExistence type="predicted"/>
<protein>
    <submittedName>
        <fullName evidence="1">Uncharacterized protein</fullName>
    </submittedName>
</protein>
<organism evidence="1 2">
    <name type="scientific">Pseudodesulfovibrio sediminis</name>
    <dbReference type="NCBI Taxonomy" id="2810563"/>
    <lineage>
        <taxon>Bacteria</taxon>
        <taxon>Pseudomonadati</taxon>
        <taxon>Thermodesulfobacteriota</taxon>
        <taxon>Desulfovibrionia</taxon>
        <taxon>Desulfovibrionales</taxon>
        <taxon>Desulfovibrionaceae</taxon>
    </lineage>
</organism>
<keyword evidence="2" id="KW-1185">Reference proteome</keyword>
<name>A0ABN6ERR0_9BACT</name>
<evidence type="ECO:0000313" key="1">
    <source>
        <dbReference type="EMBL" id="BCS89078.1"/>
    </source>
</evidence>
<reference evidence="1" key="1">
    <citation type="journal article" date="2022" name="Arch. Microbiol.">
        <title>Pseudodesulfovibrio sediminis sp. nov., a mesophilic and neutrophilic sulfate-reducing bacterium isolated from sediment of a brackish lake.</title>
        <authorList>
            <person name="Takahashi A."/>
            <person name="Kojima H."/>
            <person name="Watanabe M."/>
            <person name="Fukui M."/>
        </authorList>
    </citation>
    <scope>NUCLEOTIDE SEQUENCE</scope>
    <source>
        <strain evidence="1">SF6</strain>
    </source>
</reference>
<evidence type="ECO:0000313" key="2">
    <source>
        <dbReference type="Proteomes" id="UP001053296"/>
    </source>
</evidence>